<feature type="region of interest" description="Disordered" evidence="1">
    <location>
        <begin position="171"/>
        <end position="193"/>
    </location>
</feature>
<reference evidence="3 4" key="1">
    <citation type="journal article" date="2018" name="Science">
        <title>The opium poppy genome and morphinan production.</title>
        <authorList>
            <person name="Guo L."/>
            <person name="Winzer T."/>
            <person name="Yang X."/>
            <person name="Li Y."/>
            <person name="Ning Z."/>
            <person name="He Z."/>
            <person name="Teodor R."/>
            <person name="Lu Y."/>
            <person name="Bowser T.A."/>
            <person name="Graham I.A."/>
            <person name="Ye K."/>
        </authorList>
    </citation>
    <scope>NUCLEOTIDE SEQUENCE [LARGE SCALE GENOMIC DNA]</scope>
    <source>
        <strain evidence="4">cv. HN1</strain>
        <tissue evidence="3">Leaves</tissue>
    </source>
</reference>
<dbReference type="Proteomes" id="UP000316621">
    <property type="component" value="Chromosome 5"/>
</dbReference>
<feature type="region of interest" description="Disordered" evidence="1">
    <location>
        <begin position="1"/>
        <end position="22"/>
    </location>
</feature>
<accession>A0A4Y7JSN5</accession>
<dbReference type="PANTHER" id="PTHR31672">
    <property type="entry name" value="BNACNNG10540D PROTEIN"/>
    <property type="match status" value="1"/>
</dbReference>
<dbReference type="InterPro" id="IPR036047">
    <property type="entry name" value="F-box-like_dom_sf"/>
</dbReference>
<evidence type="ECO:0000313" key="4">
    <source>
        <dbReference type="Proteomes" id="UP000316621"/>
    </source>
</evidence>
<name>A0A4Y7JSN5_PAPSO</name>
<dbReference type="AlphaFoldDB" id="A0A4Y7JSN5"/>
<evidence type="ECO:0000313" key="3">
    <source>
        <dbReference type="EMBL" id="RZC62951.1"/>
    </source>
</evidence>
<dbReference type="Gramene" id="RZC62951">
    <property type="protein sequence ID" value="RZC62951"/>
    <property type="gene ID" value="C5167_024716"/>
</dbReference>
<dbReference type="InterPro" id="IPR050796">
    <property type="entry name" value="SCF_F-box_component"/>
</dbReference>
<keyword evidence="4" id="KW-1185">Reference proteome</keyword>
<evidence type="ECO:0000259" key="2">
    <source>
        <dbReference type="Pfam" id="PF00646"/>
    </source>
</evidence>
<dbReference type="InterPro" id="IPR001810">
    <property type="entry name" value="F-box_dom"/>
</dbReference>
<proteinExistence type="predicted"/>
<dbReference type="Gene3D" id="1.20.1280.50">
    <property type="match status" value="1"/>
</dbReference>
<feature type="compositionally biased region" description="Polar residues" evidence="1">
    <location>
        <begin position="7"/>
        <end position="17"/>
    </location>
</feature>
<organism evidence="3 4">
    <name type="scientific">Papaver somniferum</name>
    <name type="common">Opium poppy</name>
    <dbReference type="NCBI Taxonomy" id="3469"/>
    <lineage>
        <taxon>Eukaryota</taxon>
        <taxon>Viridiplantae</taxon>
        <taxon>Streptophyta</taxon>
        <taxon>Embryophyta</taxon>
        <taxon>Tracheophyta</taxon>
        <taxon>Spermatophyta</taxon>
        <taxon>Magnoliopsida</taxon>
        <taxon>Ranunculales</taxon>
        <taxon>Papaveraceae</taxon>
        <taxon>Papaveroideae</taxon>
        <taxon>Papaver</taxon>
    </lineage>
</organism>
<dbReference type="SUPFAM" id="SSF81383">
    <property type="entry name" value="F-box domain"/>
    <property type="match status" value="1"/>
</dbReference>
<feature type="domain" description="F-box" evidence="2">
    <location>
        <begin position="78"/>
        <end position="113"/>
    </location>
</feature>
<feature type="region of interest" description="Disordered" evidence="1">
    <location>
        <begin position="42"/>
        <end position="71"/>
    </location>
</feature>
<dbReference type="CDD" id="cd22157">
    <property type="entry name" value="F-box_AtFBW1-like"/>
    <property type="match status" value="1"/>
</dbReference>
<protein>
    <recommendedName>
        <fullName evidence="2">F-box domain-containing protein</fullName>
    </recommendedName>
</protein>
<gene>
    <name evidence="3" type="ORF">C5167_024716</name>
</gene>
<dbReference type="STRING" id="3469.A0A4Y7JSN5"/>
<dbReference type="Pfam" id="PF00646">
    <property type="entry name" value="F-box"/>
    <property type="match status" value="1"/>
</dbReference>
<dbReference type="PANTHER" id="PTHR31672:SF13">
    <property type="entry name" value="F-BOX PROTEIN CPR30-LIKE"/>
    <property type="match status" value="1"/>
</dbReference>
<sequence length="193" mass="21729">MKVKPQSPDSSHTLSEVNQDDHDVCGEVKAAITNVLEVADYNNPMIVEEEEEPDKDQSNRTPPSTPDENAGMGKLEHLDILLNIIVRLPVKSILRFRCVSKAWCKLLKDPQFVREHLNHAIEMNKFSVMILSYGLQYCSDNHTDTYIVAYDPLLSTPSNHPVHINSPSRCEDWGRGVNSGRPGRPTQKLRQAG</sequence>
<evidence type="ECO:0000256" key="1">
    <source>
        <dbReference type="SAM" id="MobiDB-lite"/>
    </source>
</evidence>
<dbReference type="EMBL" id="CM010719">
    <property type="protein sequence ID" value="RZC62951.1"/>
    <property type="molecule type" value="Genomic_DNA"/>
</dbReference>